<name>A0AAE0QFS2_9TELE</name>
<dbReference type="PANTHER" id="PTHR24006">
    <property type="entry name" value="UBIQUITIN CARBOXYL-TERMINAL HYDROLASE"/>
    <property type="match status" value="1"/>
</dbReference>
<dbReference type="PROSITE" id="PS00973">
    <property type="entry name" value="USP_2"/>
    <property type="match status" value="1"/>
</dbReference>
<accession>A0AAE0QFS2</accession>
<protein>
    <recommendedName>
        <fullName evidence="2">USP domain-containing protein</fullName>
    </recommendedName>
</protein>
<feature type="compositionally biased region" description="Polar residues" evidence="1">
    <location>
        <begin position="492"/>
        <end position="505"/>
    </location>
</feature>
<dbReference type="Pfam" id="PF00443">
    <property type="entry name" value="UCH"/>
    <property type="match status" value="1"/>
</dbReference>
<feature type="compositionally biased region" description="Polar residues" evidence="1">
    <location>
        <begin position="560"/>
        <end position="571"/>
    </location>
</feature>
<feature type="compositionally biased region" description="Low complexity" evidence="1">
    <location>
        <begin position="688"/>
        <end position="708"/>
    </location>
</feature>
<organism evidence="3 4">
    <name type="scientific">Hemibagrus guttatus</name>
    <dbReference type="NCBI Taxonomy" id="175788"/>
    <lineage>
        <taxon>Eukaryota</taxon>
        <taxon>Metazoa</taxon>
        <taxon>Chordata</taxon>
        <taxon>Craniata</taxon>
        <taxon>Vertebrata</taxon>
        <taxon>Euteleostomi</taxon>
        <taxon>Actinopterygii</taxon>
        <taxon>Neopterygii</taxon>
        <taxon>Teleostei</taxon>
        <taxon>Ostariophysi</taxon>
        <taxon>Siluriformes</taxon>
        <taxon>Bagridae</taxon>
        <taxon>Hemibagrus</taxon>
    </lineage>
</organism>
<feature type="compositionally biased region" description="Basic residues" evidence="1">
    <location>
        <begin position="752"/>
        <end position="763"/>
    </location>
</feature>
<evidence type="ECO:0000256" key="1">
    <source>
        <dbReference type="SAM" id="MobiDB-lite"/>
    </source>
</evidence>
<reference evidence="3" key="1">
    <citation type="submission" date="2023-06" db="EMBL/GenBank/DDBJ databases">
        <title>Male Hemibagrus guttatus genome.</title>
        <authorList>
            <person name="Bian C."/>
        </authorList>
    </citation>
    <scope>NUCLEOTIDE SEQUENCE</scope>
    <source>
        <strain evidence="3">Male_cb2023</strain>
        <tissue evidence="3">Muscle</tissue>
    </source>
</reference>
<evidence type="ECO:0000313" key="4">
    <source>
        <dbReference type="Proteomes" id="UP001274896"/>
    </source>
</evidence>
<feature type="region of interest" description="Disordered" evidence="1">
    <location>
        <begin position="453"/>
        <end position="951"/>
    </location>
</feature>
<dbReference type="InterPro" id="IPR050164">
    <property type="entry name" value="Peptidase_C19"/>
</dbReference>
<gene>
    <name evidence="3" type="ORF">QTP70_006687</name>
</gene>
<dbReference type="InterPro" id="IPR001394">
    <property type="entry name" value="Peptidase_C19_UCH"/>
</dbReference>
<feature type="compositionally biased region" description="Basic residues" evidence="1">
    <location>
        <begin position="920"/>
        <end position="931"/>
    </location>
</feature>
<feature type="compositionally biased region" description="Basic residues" evidence="1">
    <location>
        <begin position="880"/>
        <end position="890"/>
    </location>
</feature>
<dbReference type="GO" id="GO:0016579">
    <property type="term" value="P:protein deubiquitination"/>
    <property type="evidence" value="ECO:0007669"/>
    <property type="project" value="InterPro"/>
</dbReference>
<feature type="compositionally biased region" description="Low complexity" evidence="1">
    <location>
        <begin position="610"/>
        <end position="634"/>
    </location>
</feature>
<dbReference type="SUPFAM" id="SSF54001">
    <property type="entry name" value="Cysteine proteinases"/>
    <property type="match status" value="1"/>
</dbReference>
<feature type="compositionally biased region" description="Low complexity" evidence="1">
    <location>
        <begin position="524"/>
        <end position="540"/>
    </location>
</feature>
<feature type="compositionally biased region" description="Polar residues" evidence="1">
    <location>
        <begin position="636"/>
        <end position="649"/>
    </location>
</feature>
<dbReference type="CDD" id="cd02661">
    <property type="entry name" value="Peptidase_C19E"/>
    <property type="match status" value="1"/>
</dbReference>
<proteinExistence type="predicted"/>
<feature type="compositionally biased region" description="Basic and acidic residues" evidence="1">
    <location>
        <begin position="891"/>
        <end position="912"/>
    </location>
</feature>
<feature type="region of interest" description="Disordered" evidence="1">
    <location>
        <begin position="972"/>
        <end position="1007"/>
    </location>
</feature>
<feature type="domain" description="USP" evidence="2">
    <location>
        <begin position="121"/>
        <end position="387"/>
    </location>
</feature>
<feature type="compositionally biased region" description="Basic and acidic residues" evidence="1">
    <location>
        <begin position="978"/>
        <end position="997"/>
    </location>
</feature>
<dbReference type="Gene3D" id="3.90.70.10">
    <property type="entry name" value="Cysteine proteinases"/>
    <property type="match status" value="2"/>
</dbReference>
<dbReference type="AlphaFoldDB" id="A0AAE0QFS2"/>
<dbReference type="EMBL" id="JAUCMX010000016">
    <property type="protein sequence ID" value="KAK3519847.1"/>
    <property type="molecule type" value="Genomic_DNA"/>
</dbReference>
<sequence length="1108" mass="122595">MPIVDKLKEALKPGRKDSTDEGDLNKLLSSSAKKVLLQKIEFEPATKGFSYQLETLKTKYVILNPKTEGVVQRAAEPTPIKRQGSEGLSGGQGDGIPAPQKLLFPGNKLSMKWERVYRVGAGLHNLGNTCFLNSTVQCLTYTPPLANYLLSKEHSRSCHQTGFCMICIMQNHIIQAFANTGNAIKPVSFIRDLKKIARHFRFGSQEDAHEFLRYTIDAMQKACLNGYPKLDRQTQATTLVHQIFGGYLRSRGEVNDTEYPITAAPVKGCKKKVPATKRFTVHRTSNVLTLSLKRFANFSGGKITKDVGYPEFLNIRPYMSQNSGDPVMYGLYAVLVHSGYSCHAGHYYCYVKASNGQWYQMNDSMVHSSNIKVVLNQQAYVLFYLRIPEKKNTDSSGIKQNLVHSGRSNMTPEQLKKIPLNGPLSSPQITKKVDTAQLRKIQSVDGGLGVPLARNGSGIQSPKLANGTPRVAGAPTLIEEPIKKLKKPPAQPQSRNNIPASSNGVAKSEQDKGSSGEGRSLAVSTSLKSLASESSSADTSSESKDSIGTRSAPAGDVATPSKSIVNRTASPAKSAERLAAEDQKSAKLKPPALNNIASEQTSTMSPPPAKRLALSAKKASPSPSLNRNSSNIRSTEAPSSSLHHQSCDPTHSALLHPLTPTSPSQNHRIPFHSAKQPQHVPHLFKNASLSKEPSSSFSSPFSSSSFLKNPTLSSPVSRLHPCPASNCGPIQSQKITESSTEFADCLTSPTLKMKKKKKKKKRHYSEMENPIAELPAKVEQEMPELTAETRKVKKRKKRKREEEPNSVTVQREDVRCHLEPSGQDEDWCLGETWRINPNGSSERPKQQPQSSTEPKPSKTQEQIQPMLCDAPQNHHDSSVKKKKKKKKHKEKLNDNIKDETSERKAEMTRIDTESLDLSASKKKAKKRKREAHQREDEDAQGDNAGDESLSQTNHVVLEKACKPSTAAVVVWDSQVQDGYKRSRDTADPEQASRKESRPAAAAWDGKKSSSVVEELLKNATDKAYGTEVLSWDGERSAISRDAMQDTCDAKHDTVIDEWDEEFDSGKVKKVKTFKKERRSVNVFQKIQDRRNMWSVTPGGRRNSWGHRY</sequence>
<feature type="compositionally biased region" description="Polar residues" evidence="1">
    <location>
        <begin position="728"/>
        <end position="741"/>
    </location>
</feature>
<feature type="compositionally biased region" description="Polar residues" evidence="1">
    <location>
        <begin position="595"/>
        <end position="604"/>
    </location>
</feature>
<dbReference type="PANTHER" id="PTHR24006:SF653">
    <property type="entry name" value="UBIQUITIN CARBOXYL-TERMINAL HYDROLASE 36"/>
    <property type="match status" value="1"/>
</dbReference>
<feature type="compositionally biased region" description="Basic and acidic residues" evidence="1">
    <location>
        <begin position="574"/>
        <end position="585"/>
    </location>
</feature>
<evidence type="ECO:0000313" key="3">
    <source>
        <dbReference type="EMBL" id="KAK3519847.1"/>
    </source>
</evidence>
<feature type="region of interest" description="Disordered" evidence="1">
    <location>
        <begin position="72"/>
        <end position="95"/>
    </location>
</feature>
<keyword evidence="4" id="KW-1185">Reference proteome</keyword>
<dbReference type="InterPro" id="IPR038765">
    <property type="entry name" value="Papain-like_cys_pep_sf"/>
</dbReference>
<dbReference type="GO" id="GO:0005634">
    <property type="term" value="C:nucleus"/>
    <property type="evidence" value="ECO:0007669"/>
    <property type="project" value="TreeGrafter"/>
</dbReference>
<dbReference type="PROSITE" id="PS50235">
    <property type="entry name" value="USP_3"/>
    <property type="match status" value="1"/>
</dbReference>
<dbReference type="PROSITE" id="PS00972">
    <property type="entry name" value="USP_1"/>
    <property type="match status" value="1"/>
</dbReference>
<evidence type="ECO:0000259" key="2">
    <source>
        <dbReference type="PROSITE" id="PS50235"/>
    </source>
</evidence>
<comment type="caution">
    <text evidence="3">The sequence shown here is derived from an EMBL/GenBank/DDBJ whole genome shotgun (WGS) entry which is preliminary data.</text>
</comment>
<dbReference type="GO" id="GO:0005829">
    <property type="term" value="C:cytosol"/>
    <property type="evidence" value="ECO:0007669"/>
    <property type="project" value="TreeGrafter"/>
</dbReference>
<dbReference type="InterPro" id="IPR028889">
    <property type="entry name" value="USP"/>
</dbReference>
<dbReference type="GO" id="GO:0004843">
    <property type="term" value="F:cysteine-type deubiquitinase activity"/>
    <property type="evidence" value="ECO:0007669"/>
    <property type="project" value="InterPro"/>
</dbReference>
<dbReference type="FunFam" id="3.90.70.10:FF:000119">
    <property type="entry name" value="Ubiquitin specific peptidase 36"/>
    <property type="match status" value="1"/>
</dbReference>
<dbReference type="Proteomes" id="UP001274896">
    <property type="component" value="Unassembled WGS sequence"/>
</dbReference>
<feature type="compositionally biased region" description="Polar residues" evidence="1">
    <location>
        <begin position="835"/>
        <end position="863"/>
    </location>
</feature>
<dbReference type="GO" id="GO:0042981">
    <property type="term" value="P:regulation of apoptotic process"/>
    <property type="evidence" value="ECO:0007669"/>
    <property type="project" value="TreeGrafter"/>
</dbReference>
<dbReference type="InterPro" id="IPR018200">
    <property type="entry name" value="USP_CS"/>
</dbReference>